<evidence type="ECO:0000259" key="1">
    <source>
        <dbReference type="PROSITE" id="PS50141"/>
    </source>
</evidence>
<dbReference type="Pfam" id="PF02137">
    <property type="entry name" value="A_deamin"/>
    <property type="match status" value="1"/>
</dbReference>
<accession>A0ABR1CRH3</accession>
<sequence length="486" mass="54331">MTVVNSVEDLPEDVKEMMARTRKNPISVFLEMYMQIFKEAPKVFVQNLPGDVKGSFFFVTSVRIGNVEVKGLPHRTKKVAKLDCFVKGIKVLCEQFTVEIAKSSQELEFKQESTFFELLRKHTYSKFYQLSSERPETILSEKVIASIFLITRSDAGSRAEIISLATGNKGLRGDLLSLHGCSVNDCHAEIIARRGLLRFLYAQVILFTKTPAQSIFVKNTETKKLAVRKGLSFHMFVNTAPCGDARVYSFNDAGLVNANEAETNSLLRFKVENGMGTVLGRFPETLAPQTIDGIAGGERVRTMSCSDKMMRWNVLGIQGGLLSLILDPIYLSSVAVADKADGKRMERALFGRLEGFQPKAPFHLNKPFIGKCQGDASSRESTAGSPISVNWNIADDSMEVLRTTFGRIDAHTPEEVSRLSKKEMAMLFKKVCSSIGLPVPEGYTYENIKVHCKQHQEGKLALENWLREQKLGMWQSKPEEVSMFVV</sequence>
<evidence type="ECO:0000313" key="2">
    <source>
        <dbReference type="EMBL" id="KAK6740427.1"/>
    </source>
</evidence>
<dbReference type="SMART" id="SM00552">
    <property type="entry name" value="ADEAMc"/>
    <property type="match status" value="1"/>
</dbReference>
<name>A0ABR1CRH3_NECAM</name>
<dbReference type="Proteomes" id="UP001303046">
    <property type="component" value="Unassembled WGS sequence"/>
</dbReference>
<dbReference type="PANTHER" id="PTHR10910:SF62">
    <property type="entry name" value="AT07585P-RELATED"/>
    <property type="match status" value="1"/>
</dbReference>
<comment type="caution">
    <text evidence="2">The sequence shown here is derived from an EMBL/GenBank/DDBJ whole genome shotgun (WGS) entry which is preliminary data.</text>
</comment>
<feature type="domain" description="A to I editase" evidence="1">
    <location>
        <begin position="163"/>
        <end position="484"/>
    </location>
</feature>
<protein>
    <recommendedName>
        <fullName evidence="1">A to I editase domain-containing protein</fullName>
    </recommendedName>
</protein>
<evidence type="ECO:0000313" key="3">
    <source>
        <dbReference type="Proteomes" id="UP001303046"/>
    </source>
</evidence>
<dbReference type="PANTHER" id="PTHR10910">
    <property type="entry name" value="EUKARYOTE SPECIFIC DSRNA BINDING PROTEIN"/>
    <property type="match status" value="1"/>
</dbReference>
<proteinExistence type="predicted"/>
<dbReference type="InterPro" id="IPR002466">
    <property type="entry name" value="A_deamin"/>
</dbReference>
<gene>
    <name evidence="2" type="primary">Necator_chrIII.g9486</name>
    <name evidence="2" type="ORF">RB195_008721</name>
</gene>
<reference evidence="2 3" key="1">
    <citation type="submission" date="2023-08" db="EMBL/GenBank/DDBJ databases">
        <title>A Necator americanus chromosomal reference genome.</title>
        <authorList>
            <person name="Ilik V."/>
            <person name="Petrzelkova K.J."/>
            <person name="Pardy F."/>
            <person name="Fuh T."/>
            <person name="Niatou-Singa F.S."/>
            <person name="Gouil Q."/>
            <person name="Baker L."/>
            <person name="Ritchie M.E."/>
            <person name="Jex A.R."/>
            <person name="Gazzola D."/>
            <person name="Li H."/>
            <person name="Toshio Fujiwara R."/>
            <person name="Zhan B."/>
            <person name="Aroian R.V."/>
            <person name="Pafco B."/>
            <person name="Schwarz E.M."/>
        </authorList>
    </citation>
    <scope>NUCLEOTIDE SEQUENCE [LARGE SCALE GENOMIC DNA]</scope>
    <source>
        <strain evidence="2 3">Aroian</strain>
        <tissue evidence="2">Whole animal</tissue>
    </source>
</reference>
<keyword evidence="3" id="KW-1185">Reference proteome</keyword>
<organism evidence="2 3">
    <name type="scientific">Necator americanus</name>
    <name type="common">Human hookworm</name>
    <dbReference type="NCBI Taxonomy" id="51031"/>
    <lineage>
        <taxon>Eukaryota</taxon>
        <taxon>Metazoa</taxon>
        <taxon>Ecdysozoa</taxon>
        <taxon>Nematoda</taxon>
        <taxon>Chromadorea</taxon>
        <taxon>Rhabditida</taxon>
        <taxon>Rhabditina</taxon>
        <taxon>Rhabditomorpha</taxon>
        <taxon>Strongyloidea</taxon>
        <taxon>Ancylostomatidae</taxon>
        <taxon>Bunostominae</taxon>
        <taxon>Necator</taxon>
    </lineage>
</organism>
<dbReference type="PROSITE" id="PS50141">
    <property type="entry name" value="A_DEAMIN_EDITASE"/>
    <property type="match status" value="1"/>
</dbReference>
<dbReference type="EMBL" id="JAVFWL010000003">
    <property type="protein sequence ID" value="KAK6740427.1"/>
    <property type="molecule type" value="Genomic_DNA"/>
</dbReference>